<keyword evidence="1" id="KW-1133">Transmembrane helix</keyword>
<accession>E1GT34</accession>
<dbReference type="AlphaFoldDB" id="E1GT34"/>
<evidence type="ECO:0000313" key="2">
    <source>
        <dbReference type="EMBL" id="EFN92141.1"/>
    </source>
</evidence>
<dbReference type="EMBL" id="ADFQ01000003">
    <property type="protein sequence ID" value="EFN92141.1"/>
    <property type="molecule type" value="Genomic_DNA"/>
</dbReference>
<organism evidence="2 3">
    <name type="scientific">Prevotella amnii CRIS 21A-A</name>
    <dbReference type="NCBI Taxonomy" id="679191"/>
    <lineage>
        <taxon>Bacteria</taxon>
        <taxon>Pseudomonadati</taxon>
        <taxon>Bacteroidota</taxon>
        <taxon>Bacteroidia</taxon>
        <taxon>Bacteroidales</taxon>
        <taxon>Prevotellaceae</taxon>
        <taxon>Prevotella</taxon>
    </lineage>
</organism>
<name>E1GT34_9BACT</name>
<dbReference type="Proteomes" id="UP000016016">
    <property type="component" value="Unassembled WGS sequence"/>
</dbReference>
<evidence type="ECO:0000313" key="3">
    <source>
        <dbReference type="Proteomes" id="UP000016016"/>
    </source>
</evidence>
<proteinExistence type="predicted"/>
<reference evidence="2 3" key="1">
    <citation type="submission" date="2010-09" db="EMBL/GenBank/DDBJ databases">
        <authorList>
            <person name="Harkins D.M."/>
            <person name="Madupu R."/>
            <person name="Durkin A.S."/>
            <person name="Torralba M."/>
            <person name="Methe B."/>
            <person name="Sutton G.G."/>
            <person name="Nelson K.E."/>
        </authorList>
    </citation>
    <scope>NUCLEOTIDE SEQUENCE [LARGE SCALE GENOMIC DNA]</scope>
    <source>
        <strain evidence="2 3">CRIS 21A-A</strain>
    </source>
</reference>
<evidence type="ECO:0000256" key="1">
    <source>
        <dbReference type="SAM" id="Phobius"/>
    </source>
</evidence>
<keyword evidence="1" id="KW-0472">Membrane</keyword>
<comment type="caution">
    <text evidence="2">The sequence shown here is derived from an EMBL/GenBank/DDBJ whole genome shotgun (WGS) entry which is preliminary data.</text>
</comment>
<sequence length="45" mass="5444">MCKYVTHSFLLNTLYKLLPLSRRKMRAIYLLIFVITPPHLLNTFY</sequence>
<keyword evidence="1" id="KW-0812">Transmembrane</keyword>
<protein>
    <submittedName>
        <fullName evidence="2">Uncharacterized protein</fullName>
    </submittedName>
</protein>
<feature type="transmembrane region" description="Helical" evidence="1">
    <location>
        <begin position="27"/>
        <end position="44"/>
    </location>
</feature>
<gene>
    <name evidence="2" type="ORF">HMPREF9018_1525</name>
</gene>